<comment type="caution">
    <text evidence="1">The sequence shown here is derived from an EMBL/GenBank/DDBJ whole genome shotgun (WGS) entry which is preliminary data.</text>
</comment>
<accession>Q4SYJ1</accession>
<gene>
    <name evidence="1" type="ORF">GSTENG00010305001</name>
</gene>
<reference evidence="1" key="1">
    <citation type="journal article" date="2004" name="Nature">
        <title>Genome duplication in the teleost fish Tetraodon nigroviridis reveals the early vertebrate proto-karyotype.</title>
        <authorList>
            <person name="Jaillon O."/>
            <person name="Aury J.-M."/>
            <person name="Brunet F."/>
            <person name="Petit J.-L."/>
            <person name="Stange-Thomann N."/>
            <person name="Mauceli E."/>
            <person name="Bouneau L."/>
            <person name="Fischer C."/>
            <person name="Ozouf-Costaz C."/>
            <person name="Bernot A."/>
            <person name="Nicaud S."/>
            <person name="Jaffe D."/>
            <person name="Fisher S."/>
            <person name="Lutfalla G."/>
            <person name="Dossat C."/>
            <person name="Segurens B."/>
            <person name="Dasilva C."/>
            <person name="Salanoubat M."/>
            <person name="Levy M."/>
            <person name="Boudet N."/>
            <person name="Castellano S."/>
            <person name="Anthouard V."/>
            <person name="Jubin C."/>
            <person name="Castelli V."/>
            <person name="Katinka M."/>
            <person name="Vacherie B."/>
            <person name="Biemont C."/>
            <person name="Skalli Z."/>
            <person name="Cattolico L."/>
            <person name="Poulain J."/>
            <person name="De Berardinis V."/>
            <person name="Cruaud C."/>
            <person name="Duprat S."/>
            <person name="Brottier P."/>
            <person name="Coutanceau J.-P."/>
            <person name="Gouzy J."/>
            <person name="Parra G."/>
            <person name="Lardier G."/>
            <person name="Chapple C."/>
            <person name="McKernan K.J."/>
            <person name="McEwan P."/>
            <person name="Bosak S."/>
            <person name="Kellis M."/>
            <person name="Volff J.-N."/>
            <person name="Guigo R."/>
            <person name="Zody M.C."/>
            <person name="Mesirov J."/>
            <person name="Lindblad-Toh K."/>
            <person name="Birren B."/>
            <person name="Nusbaum C."/>
            <person name="Kahn D."/>
            <person name="Robinson-Rechavi M."/>
            <person name="Laudet V."/>
            <person name="Schachter V."/>
            <person name="Quetier F."/>
            <person name="Saurin W."/>
            <person name="Scarpelli C."/>
            <person name="Wincker P."/>
            <person name="Lander E.S."/>
            <person name="Weissenbach J."/>
            <person name="Roest Crollius H."/>
        </authorList>
    </citation>
    <scope>NUCLEOTIDE SEQUENCE [LARGE SCALE GENOMIC DNA]</scope>
</reference>
<dbReference type="AlphaFoldDB" id="Q4SYJ1"/>
<dbReference type="EMBL" id="CAAE01012037">
    <property type="protein sequence ID" value="CAF94291.1"/>
    <property type="molecule type" value="Genomic_DNA"/>
</dbReference>
<sequence>MSQSLFVEEQIMDNVVSEDTNAGLAAEVTLPELHTATLSLQNGRTSGIDGLSMEFYKSFWDVIGAKVNWGKSKALMAEGELGEGLTLPGGLQWKSGGLR</sequence>
<proteinExistence type="predicted"/>
<organism evidence="1">
    <name type="scientific">Tetraodon nigroviridis</name>
    <name type="common">Spotted green pufferfish</name>
    <name type="synonym">Chelonodon nigroviridis</name>
    <dbReference type="NCBI Taxonomy" id="99883"/>
    <lineage>
        <taxon>Eukaryota</taxon>
        <taxon>Metazoa</taxon>
        <taxon>Chordata</taxon>
        <taxon>Craniata</taxon>
        <taxon>Vertebrata</taxon>
        <taxon>Euteleostomi</taxon>
        <taxon>Actinopterygii</taxon>
        <taxon>Neopterygii</taxon>
        <taxon>Teleostei</taxon>
        <taxon>Neoteleostei</taxon>
        <taxon>Acanthomorphata</taxon>
        <taxon>Eupercaria</taxon>
        <taxon>Tetraodontiformes</taxon>
        <taxon>Tetradontoidea</taxon>
        <taxon>Tetraodontidae</taxon>
        <taxon>Tetraodon</taxon>
    </lineage>
</organism>
<dbReference type="OrthoDB" id="416119at2759"/>
<reference evidence="1" key="2">
    <citation type="submission" date="2004-02" db="EMBL/GenBank/DDBJ databases">
        <authorList>
            <consortium name="Genoscope"/>
            <consortium name="Whitehead Institute Centre for Genome Research"/>
        </authorList>
    </citation>
    <scope>NUCLEOTIDE SEQUENCE</scope>
</reference>
<name>Q4SYJ1_TETNG</name>
<evidence type="ECO:0000313" key="1">
    <source>
        <dbReference type="EMBL" id="CAF94291.1"/>
    </source>
</evidence>
<protein>
    <submittedName>
        <fullName evidence="1">(spotted green pufferfish) hypothetical protein</fullName>
    </submittedName>
</protein>
<dbReference type="KEGG" id="tng:GSTEN00010305G001"/>